<proteinExistence type="predicted"/>
<dbReference type="InterPro" id="IPR038740">
    <property type="entry name" value="BioF2-like_GNAT_dom"/>
</dbReference>
<evidence type="ECO:0000313" key="2">
    <source>
        <dbReference type="EMBL" id="MFC2925293.1"/>
    </source>
</evidence>
<reference evidence="3" key="1">
    <citation type="journal article" date="2019" name="Int. J. Syst. Evol. Microbiol.">
        <title>The Global Catalogue of Microorganisms (GCM) 10K type strain sequencing project: providing services to taxonomists for standard genome sequencing and annotation.</title>
        <authorList>
            <consortium name="The Broad Institute Genomics Platform"/>
            <consortium name="The Broad Institute Genome Sequencing Center for Infectious Disease"/>
            <person name="Wu L."/>
            <person name="Ma J."/>
        </authorList>
    </citation>
    <scope>NUCLEOTIDE SEQUENCE [LARGE SCALE GENOMIC DNA]</scope>
    <source>
        <strain evidence="3">KCTC 52487</strain>
    </source>
</reference>
<dbReference type="SUPFAM" id="SSF55729">
    <property type="entry name" value="Acyl-CoA N-acyltransferases (Nat)"/>
    <property type="match status" value="1"/>
</dbReference>
<sequence>MRVETVSIRDLTPADVRRWNAWTAPGGQLSSPYLLPDFAEAVDRVRRDVRVSVLSDGGEPAGYFAHHTPKGGVVRPVGSPMSDYQGVVAAPGVRIHPRDVLAGAGACALVYDNWLAAGHDLSRERRERDGSVICDVSEGGDAWFAAQSLLHRDHFKKMARRLRKAETEFGPAHFVFGDPTGDHYAALKAWKGQQYRATGKLDVLSVGWADQLLADLRRREGSPFGTLTAALYFGDRLAAVEIGLMAGGVYHSWFPAYDAKFACASPGLLLIHGLIENAQRLGMTRIDLGRGHGQYKKYYGNYEVPLDTGRVLDAGLAAFMIRGWETAEACARILPPNVAEIPARVRRRWAQISAFEPDLPARLGTLARSLRPDPQAA</sequence>
<organism evidence="2 3">
    <name type="scientific">Hyphobacterium vulgare</name>
    <dbReference type="NCBI Taxonomy" id="1736751"/>
    <lineage>
        <taxon>Bacteria</taxon>
        <taxon>Pseudomonadati</taxon>
        <taxon>Pseudomonadota</taxon>
        <taxon>Alphaproteobacteria</taxon>
        <taxon>Maricaulales</taxon>
        <taxon>Maricaulaceae</taxon>
        <taxon>Hyphobacterium</taxon>
    </lineage>
</organism>
<dbReference type="EMBL" id="JBHRSV010000002">
    <property type="protein sequence ID" value="MFC2925293.1"/>
    <property type="molecule type" value="Genomic_DNA"/>
</dbReference>
<accession>A0ABV6ZV75</accession>
<keyword evidence="3" id="KW-1185">Reference proteome</keyword>
<dbReference type="InterPro" id="IPR016181">
    <property type="entry name" value="Acyl_CoA_acyltransferase"/>
</dbReference>
<gene>
    <name evidence="2" type="ORF">ACFOOR_04160</name>
</gene>
<comment type="caution">
    <text evidence="2">The sequence shown here is derived from an EMBL/GenBank/DDBJ whole genome shotgun (WGS) entry which is preliminary data.</text>
</comment>
<dbReference type="RefSeq" id="WP_343165079.1">
    <property type="nucleotide sequence ID" value="NZ_JBHRSV010000002.1"/>
</dbReference>
<name>A0ABV6ZV75_9PROT</name>
<feature type="domain" description="BioF2-like acetyltransferase" evidence="1">
    <location>
        <begin position="154"/>
        <end position="297"/>
    </location>
</feature>
<evidence type="ECO:0000313" key="3">
    <source>
        <dbReference type="Proteomes" id="UP001595379"/>
    </source>
</evidence>
<evidence type="ECO:0000259" key="1">
    <source>
        <dbReference type="Pfam" id="PF13480"/>
    </source>
</evidence>
<dbReference type="Pfam" id="PF13480">
    <property type="entry name" value="Acetyltransf_6"/>
    <property type="match status" value="1"/>
</dbReference>
<dbReference type="Proteomes" id="UP001595379">
    <property type="component" value="Unassembled WGS sequence"/>
</dbReference>
<protein>
    <submittedName>
        <fullName evidence="2">GNAT family N-acetyltransferase</fullName>
    </submittedName>
</protein>